<organism evidence="1 2">
    <name type="scientific">Entomortierella parvispora</name>
    <dbReference type="NCBI Taxonomy" id="205924"/>
    <lineage>
        <taxon>Eukaryota</taxon>
        <taxon>Fungi</taxon>
        <taxon>Fungi incertae sedis</taxon>
        <taxon>Mucoromycota</taxon>
        <taxon>Mortierellomycotina</taxon>
        <taxon>Mortierellomycetes</taxon>
        <taxon>Mortierellales</taxon>
        <taxon>Mortierellaceae</taxon>
        <taxon>Entomortierella</taxon>
    </lineage>
</organism>
<gene>
    <name evidence="1" type="ORF">EMPS_07177</name>
</gene>
<evidence type="ECO:0000313" key="1">
    <source>
        <dbReference type="EMBL" id="GJJ74819.1"/>
    </source>
</evidence>
<name>A0A9P3HDS7_9FUNG</name>
<dbReference type="OrthoDB" id="2432222at2759"/>
<evidence type="ECO:0000313" key="2">
    <source>
        <dbReference type="Proteomes" id="UP000827284"/>
    </source>
</evidence>
<dbReference type="Proteomes" id="UP000827284">
    <property type="component" value="Unassembled WGS sequence"/>
</dbReference>
<dbReference type="EMBL" id="BQFW01000009">
    <property type="protein sequence ID" value="GJJ74819.1"/>
    <property type="molecule type" value="Genomic_DNA"/>
</dbReference>
<sequence>MHLQCFKTLEDWLKWYGPLWSRQEALSWMGMLQAVTTSEDVVTDTMNAFSNLEATVIKSLDLDRSPYHTYMSALPIHVILIMKSPELIKLRWDSQDAVSILCRIAQTIPFGQNLKDLRLPSADMKSNDLKNLLTRLPKLEQLEIEHGKMDMDALGILRIESPRLLTIFKVLGLKGNISRTTGTLAHAILTSMPGLEEFSIDYITDVDICRGGGQWVCSGLKKLSMAVVLLEEGTQDMVLDMLGNLENLRTLDLSMGHIYRSIHIVPTGKHVRDFGLRISLGRGLDKLRMLHRLETYVGPQLHRTSQWKEAEARWILQHWTNLRTLREVCVNGEANDLLWFRVSGYRH</sequence>
<reference evidence="1" key="2">
    <citation type="journal article" date="2022" name="Microbiol. Resour. Announc.">
        <title>Whole-Genome Sequence of Entomortierella parvispora E1425, a Mucoromycotan Fungus Associated with Burkholderiaceae-Related Endosymbiotic Bacteria.</title>
        <authorList>
            <person name="Herlambang A."/>
            <person name="Guo Y."/>
            <person name="Takashima Y."/>
            <person name="Narisawa K."/>
            <person name="Ohta H."/>
            <person name="Nishizawa T."/>
        </authorList>
    </citation>
    <scope>NUCLEOTIDE SEQUENCE</scope>
    <source>
        <strain evidence="1">E1425</strain>
    </source>
</reference>
<dbReference type="InterPro" id="IPR032675">
    <property type="entry name" value="LRR_dom_sf"/>
</dbReference>
<keyword evidence="2" id="KW-1185">Reference proteome</keyword>
<dbReference type="Gene3D" id="3.80.10.10">
    <property type="entry name" value="Ribonuclease Inhibitor"/>
    <property type="match status" value="1"/>
</dbReference>
<comment type="caution">
    <text evidence="1">The sequence shown here is derived from an EMBL/GenBank/DDBJ whole genome shotgun (WGS) entry which is preliminary data.</text>
</comment>
<protein>
    <submittedName>
        <fullName evidence="1">Uncharacterized protein</fullName>
    </submittedName>
</protein>
<accession>A0A9P3HDS7</accession>
<reference evidence="1" key="1">
    <citation type="submission" date="2021-11" db="EMBL/GenBank/DDBJ databases">
        <authorList>
            <person name="Herlambang A."/>
            <person name="Guo Y."/>
            <person name="Takashima Y."/>
            <person name="Nishizawa T."/>
        </authorList>
    </citation>
    <scope>NUCLEOTIDE SEQUENCE</scope>
    <source>
        <strain evidence="1">E1425</strain>
    </source>
</reference>
<proteinExistence type="predicted"/>
<dbReference type="AlphaFoldDB" id="A0A9P3HDS7"/>
<dbReference type="SUPFAM" id="SSF52047">
    <property type="entry name" value="RNI-like"/>
    <property type="match status" value="1"/>
</dbReference>